<comment type="caution">
    <text evidence="1">The sequence shown here is derived from an EMBL/GenBank/DDBJ whole genome shotgun (WGS) entry which is preliminary data.</text>
</comment>
<reference evidence="1" key="1">
    <citation type="submission" date="2023-07" db="EMBL/GenBank/DDBJ databases">
        <authorList>
            <consortium name="AG Swart"/>
            <person name="Singh M."/>
            <person name="Singh A."/>
            <person name="Seah K."/>
            <person name="Emmerich C."/>
        </authorList>
    </citation>
    <scope>NUCLEOTIDE SEQUENCE</scope>
    <source>
        <strain evidence="1">DP1</strain>
    </source>
</reference>
<organism evidence="1 2">
    <name type="scientific">Euplotes crassus</name>
    <dbReference type="NCBI Taxonomy" id="5936"/>
    <lineage>
        <taxon>Eukaryota</taxon>
        <taxon>Sar</taxon>
        <taxon>Alveolata</taxon>
        <taxon>Ciliophora</taxon>
        <taxon>Intramacronucleata</taxon>
        <taxon>Spirotrichea</taxon>
        <taxon>Hypotrichia</taxon>
        <taxon>Euplotida</taxon>
        <taxon>Euplotidae</taxon>
        <taxon>Moneuplotes</taxon>
    </lineage>
</organism>
<protein>
    <submittedName>
        <fullName evidence="1">Uncharacterized protein</fullName>
    </submittedName>
</protein>
<evidence type="ECO:0000313" key="2">
    <source>
        <dbReference type="Proteomes" id="UP001295684"/>
    </source>
</evidence>
<accession>A0AAD1UPS3</accession>
<dbReference type="EMBL" id="CAMPGE010012654">
    <property type="protein sequence ID" value="CAI2371418.1"/>
    <property type="molecule type" value="Genomic_DNA"/>
</dbReference>
<sequence length="67" mass="7992">MENRSEFSIKKEQKKLNSAICITLELSLIIELKWRKNKRVSVLSGGENFMKSKNAYFSFWHYIIMSF</sequence>
<name>A0AAD1UPS3_EUPCR</name>
<proteinExistence type="predicted"/>
<evidence type="ECO:0000313" key="1">
    <source>
        <dbReference type="EMBL" id="CAI2371418.1"/>
    </source>
</evidence>
<dbReference type="Proteomes" id="UP001295684">
    <property type="component" value="Unassembled WGS sequence"/>
</dbReference>
<keyword evidence="2" id="KW-1185">Reference proteome</keyword>
<gene>
    <name evidence="1" type="ORF">ECRASSUSDP1_LOCUS12740</name>
</gene>
<dbReference type="AlphaFoldDB" id="A0AAD1UPS3"/>